<dbReference type="InterPro" id="IPR000477">
    <property type="entry name" value="RT_dom"/>
</dbReference>
<dbReference type="EMBL" id="JAUCMX010000011">
    <property type="protein sequence ID" value="KAK3531284.1"/>
    <property type="molecule type" value="Genomic_DNA"/>
</dbReference>
<proteinExistence type="inferred from homology"/>
<reference evidence="4" key="1">
    <citation type="submission" date="2023-06" db="EMBL/GenBank/DDBJ databases">
        <title>Male Hemibagrus guttatus genome.</title>
        <authorList>
            <person name="Bian C."/>
        </authorList>
    </citation>
    <scope>NUCLEOTIDE SEQUENCE</scope>
    <source>
        <strain evidence="4">Male_cb2023</strain>
        <tissue evidence="4">Muscle</tissue>
    </source>
</reference>
<dbReference type="CDD" id="cd01650">
    <property type="entry name" value="RT_nLTR_like"/>
    <property type="match status" value="2"/>
</dbReference>
<feature type="domain" description="Reverse transcriptase" evidence="3">
    <location>
        <begin position="159"/>
        <end position="418"/>
    </location>
</feature>
<organism evidence="4 5">
    <name type="scientific">Hemibagrus guttatus</name>
    <dbReference type="NCBI Taxonomy" id="175788"/>
    <lineage>
        <taxon>Eukaryota</taxon>
        <taxon>Metazoa</taxon>
        <taxon>Chordata</taxon>
        <taxon>Craniata</taxon>
        <taxon>Vertebrata</taxon>
        <taxon>Euteleostomi</taxon>
        <taxon>Actinopterygii</taxon>
        <taxon>Neopterygii</taxon>
        <taxon>Teleostei</taxon>
        <taxon>Ostariophysi</taxon>
        <taxon>Siluriformes</taxon>
        <taxon>Bagridae</taxon>
        <taxon>Hemibagrus</taxon>
    </lineage>
</organism>
<dbReference type="SUPFAM" id="SSF56672">
    <property type="entry name" value="DNA/RNA polymerases"/>
    <property type="match status" value="3"/>
</dbReference>
<sequence>MDRTEENRQEYKELQGRVKREVSKAKKKAYDELYTRLDTREGEKDLYRLARQRDRDGKDVQQVRVIKDRDGRVLTSEESVQRRWKEYFEELMNEENEREKRVEGVNSVEQKVDKIRKDEVRRALKRMKSGKAVGPDDIPVEVWKCLEEAAVEFLASLFNRVLESERMPEEWRSVLVPIFKNKGDVQSCSNYRGIKLMSHTMKLWERVVEARLRKVVEICEQQYGFMPRKSTTDAIFALRILMEKYRDGQRELHCVFVDLEKAYDRVPREELWYCMRKSGVAEKYVRVVQDMYERSRTVVRCAVGQTEEFKVEVGLHQGSALSPFLFAIVMDQLSEEIRQESPWTMMFADDIVICSESREQVEENLERWRFALERRGMKVSCSKTEYMCVNVREGSGTVRLQGEEVKKVQEFKYLGSTVQSNGECGKEVKKQVQAGWNGWRKVSGVLCDQKISARIKGKVYRTVVRPAMLYGLETVSLRKRQESELEVAELKMLWFSLGVTRLDRIRNEYIRGTAHVGRLGDKVREARLRWFGHVQRREKAAAIDAKANANAKANASGCRQEENAKTENTFIISEHDLQHLGLSPFLCQWISNLLTGRPQAVRIGRHVSVFLILSTGAPQGCVRSPLLYSLYTYDFVATNNSITIKFADDTVVVRLISDNNETVYLEEIRNLENWCQRISLLLNVSKTNELIKDFSTKQEGNYQTPLINESPVERVDSFRYLGVHITQDLSWSCHINTVVKKVRQRLYHLRHLKDFRLPSKALRNVYSYTIESILMGNIMTWFGNSTMQDGRALQRVVRSAKRIIHTKFPDLHSIYSKRCWTKARKIVKDLSHPNNGLFSLCLQVCTLQTCNVQTLTSGHQTLTSGHVPTVYKKARVIPILKKPALDPSDINNYRPVSLLSFLSKIQLSDYLMQNNLHDPNQSGFKAAHSTETALLAVTEKLHAARSAKLSSVLILLDLSAAFDTVNHKTLLSTLKSLGICGTAWEWFASYLDGCSYQVTWNSAPRRLSTGVPQGSVLGPLLFSL</sequence>
<keyword evidence="5" id="KW-1185">Reference proteome</keyword>
<dbReference type="InterPro" id="IPR043128">
    <property type="entry name" value="Rev_trsase/Diguanyl_cyclase"/>
</dbReference>
<dbReference type="GO" id="GO:0004523">
    <property type="term" value="F:RNA-DNA hybrid ribonuclease activity"/>
    <property type="evidence" value="ECO:0007669"/>
    <property type="project" value="UniProtKB-EC"/>
</dbReference>
<dbReference type="Gene3D" id="3.30.70.270">
    <property type="match status" value="1"/>
</dbReference>
<dbReference type="GO" id="GO:0008168">
    <property type="term" value="F:methyltransferase activity"/>
    <property type="evidence" value="ECO:0007669"/>
    <property type="project" value="InterPro"/>
</dbReference>
<gene>
    <name evidence="4" type="ORF">QTP70_015546</name>
</gene>
<comment type="caution">
    <text evidence="4">The sequence shown here is derived from an EMBL/GenBank/DDBJ whole genome shotgun (WGS) entry which is preliminary data.</text>
</comment>
<dbReference type="Proteomes" id="UP001274896">
    <property type="component" value="Unassembled WGS sequence"/>
</dbReference>
<dbReference type="Pfam" id="PF00078">
    <property type="entry name" value="RVT_1"/>
    <property type="match status" value="3"/>
</dbReference>
<evidence type="ECO:0000313" key="4">
    <source>
        <dbReference type="EMBL" id="KAK3531284.1"/>
    </source>
</evidence>
<accession>A0AAE0UZF9</accession>
<dbReference type="GO" id="GO:0016706">
    <property type="term" value="F:2-oxoglutarate-dependent dioxygenase activity"/>
    <property type="evidence" value="ECO:0007669"/>
    <property type="project" value="InterPro"/>
</dbReference>
<evidence type="ECO:0000256" key="1">
    <source>
        <dbReference type="ARBA" id="ARBA00010879"/>
    </source>
</evidence>
<dbReference type="EC" id="3.1.26.4" evidence="2"/>
<dbReference type="PANTHER" id="PTHR47027:SF28">
    <property type="entry name" value="ENDONUCLEASE-REVERSE TRANSCRIPTASE"/>
    <property type="match status" value="1"/>
</dbReference>
<evidence type="ECO:0000259" key="3">
    <source>
        <dbReference type="PROSITE" id="PS50878"/>
    </source>
</evidence>
<dbReference type="AlphaFoldDB" id="A0AAE0UZF9"/>
<evidence type="ECO:0000313" key="5">
    <source>
        <dbReference type="Proteomes" id="UP001274896"/>
    </source>
</evidence>
<comment type="similarity">
    <text evidence="1">Belongs to the beta type-B retroviral polymerase family. HERV class-II K(HML-2) pol subfamily.</text>
</comment>
<evidence type="ECO:0000256" key="2">
    <source>
        <dbReference type="ARBA" id="ARBA00012180"/>
    </source>
</evidence>
<protein>
    <recommendedName>
        <fullName evidence="2">ribonuclease H</fullName>
        <ecNumber evidence="2">3.1.26.4</ecNumber>
    </recommendedName>
</protein>
<name>A0AAE0UZF9_9TELE</name>
<dbReference type="Pfam" id="PF09004">
    <property type="entry name" value="ALKBH8_N"/>
    <property type="match status" value="1"/>
</dbReference>
<dbReference type="InterPro" id="IPR015095">
    <property type="entry name" value="AlkB_hom8_N"/>
</dbReference>
<dbReference type="PROSITE" id="PS50878">
    <property type="entry name" value="RT_POL"/>
    <property type="match status" value="2"/>
</dbReference>
<dbReference type="PANTHER" id="PTHR47027">
    <property type="entry name" value="REVERSE TRANSCRIPTASE DOMAIN-CONTAINING PROTEIN"/>
    <property type="match status" value="1"/>
</dbReference>
<feature type="domain" description="Reverse transcriptase" evidence="3">
    <location>
        <begin position="860"/>
        <end position="1024"/>
    </location>
</feature>
<dbReference type="InterPro" id="IPR043502">
    <property type="entry name" value="DNA/RNA_pol_sf"/>
</dbReference>